<evidence type="ECO:0000259" key="1">
    <source>
        <dbReference type="Pfam" id="PF04230"/>
    </source>
</evidence>
<reference evidence="3" key="1">
    <citation type="journal article" date="2019" name="Int. J. Syst. Evol. Microbiol.">
        <title>The Global Catalogue of Microorganisms (GCM) 10K type strain sequencing project: providing services to taxonomists for standard genome sequencing and annotation.</title>
        <authorList>
            <consortium name="The Broad Institute Genomics Platform"/>
            <consortium name="The Broad Institute Genome Sequencing Center for Infectious Disease"/>
            <person name="Wu L."/>
            <person name="Ma J."/>
        </authorList>
    </citation>
    <scope>NUCLEOTIDE SEQUENCE [LARGE SCALE GENOMIC DNA]</scope>
    <source>
        <strain evidence="3">KCTC 22245</strain>
    </source>
</reference>
<dbReference type="EMBL" id="JBHRVA010000002">
    <property type="protein sequence ID" value="MFC3301718.1"/>
    <property type="molecule type" value="Genomic_DNA"/>
</dbReference>
<dbReference type="PANTHER" id="PTHR36836">
    <property type="entry name" value="COLANIC ACID BIOSYNTHESIS PROTEIN WCAK"/>
    <property type="match status" value="1"/>
</dbReference>
<dbReference type="InterPro" id="IPR007345">
    <property type="entry name" value="Polysacch_pyruvyl_Trfase"/>
</dbReference>
<keyword evidence="2" id="KW-0808">Transferase</keyword>
<protein>
    <submittedName>
        <fullName evidence="2">Polysaccharide pyruvyl transferase family protein</fullName>
    </submittedName>
</protein>
<feature type="domain" description="Polysaccharide pyruvyl transferase" evidence="1">
    <location>
        <begin position="290"/>
        <end position="603"/>
    </location>
</feature>
<dbReference type="PANTHER" id="PTHR36836:SF1">
    <property type="entry name" value="COLANIC ACID BIOSYNTHESIS PROTEIN WCAK"/>
    <property type="match status" value="1"/>
</dbReference>
<keyword evidence="3" id="KW-1185">Reference proteome</keyword>
<dbReference type="Proteomes" id="UP001595607">
    <property type="component" value="Unassembled WGS sequence"/>
</dbReference>
<dbReference type="RefSeq" id="WP_378992381.1">
    <property type="nucleotide sequence ID" value="NZ_JBHRVA010000002.1"/>
</dbReference>
<dbReference type="GO" id="GO:0016740">
    <property type="term" value="F:transferase activity"/>
    <property type="evidence" value="ECO:0007669"/>
    <property type="project" value="UniProtKB-KW"/>
</dbReference>
<dbReference type="Pfam" id="PF04230">
    <property type="entry name" value="PS_pyruv_trans"/>
    <property type="match status" value="1"/>
</dbReference>
<gene>
    <name evidence="2" type="ORF">ACFONP_03095</name>
</gene>
<name>A0ABV7M9I0_9PROT</name>
<proteinExistence type="predicted"/>
<comment type="caution">
    <text evidence="2">The sequence shown here is derived from an EMBL/GenBank/DDBJ whole genome shotgun (WGS) entry which is preliminary data.</text>
</comment>
<organism evidence="2 3">
    <name type="scientific">Parvularcula lutaonensis</name>
    <dbReference type="NCBI Taxonomy" id="491923"/>
    <lineage>
        <taxon>Bacteria</taxon>
        <taxon>Pseudomonadati</taxon>
        <taxon>Pseudomonadota</taxon>
        <taxon>Alphaproteobacteria</taxon>
        <taxon>Parvularculales</taxon>
        <taxon>Parvularculaceae</taxon>
        <taxon>Parvularcula</taxon>
    </lineage>
</organism>
<evidence type="ECO:0000313" key="2">
    <source>
        <dbReference type="EMBL" id="MFC3301718.1"/>
    </source>
</evidence>
<evidence type="ECO:0000313" key="3">
    <source>
        <dbReference type="Proteomes" id="UP001595607"/>
    </source>
</evidence>
<accession>A0ABV7M9I0</accession>
<sequence>MDSMPDSHADLDWRGGDDVVSALRVAEEGAPALGHARILTATAETWSKLSPRRIIDGLRETGKATSVILEVRELTNVDSEALGKDLRNMAAELPGHTRLEFVLERIHTAFPRDEAEREALAALIDLTETLRDFATTRWALPVEPGTVYKVNGLVSAAHRIGVDVVLVPSGELLSADDRLFLDDFIRHGLLERAQPAEQGGLRAILHALREDADEEELDHTLHALRVGAGEGLSEEDSVDASFAADAAEVLMHGARAHVGRLLAPARRDPEILTRPFGKVLFIGAYGGEHIGDMAILGGVAFRVHRRHGTTQAVLMTQRPRHTRHLMPLIETPIDMEVREYTHGEIDRTLKEVDAVVWAGGPLIDIPKQLVRHLYTVSAAKRMGKPFIMEGIGPGPFTRMPSRVTAQNIVRLADHISIRTKEDAEAGILGGRDVDVGHCPAFDYLETRGRELSRLLPGELAEIERLTGDAGGCPVIGVNTRPIYHTFTVNKDGEDKAKLTREVQQRFEKEMARGIAAYHEKAVRKPIFVFFPMNAIHFGKSDLESAFNIKQHLPDDVEFRVWEADASLDGVLALMRTMDAAITMRFHATIFALSQNVEPIGVDYRIGKRYKVAAVLADAGRDHQHTRIDLLKAEWLTTQLQRLVTIRD</sequence>